<accession>A0ABY5UF30</accession>
<gene>
    <name evidence="2" type="ORF">NIK97_18990</name>
</gene>
<evidence type="ECO:0000313" key="2">
    <source>
        <dbReference type="EMBL" id="UWL61959.1"/>
    </source>
</evidence>
<evidence type="ECO:0000259" key="1">
    <source>
        <dbReference type="Pfam" id="PF24963"/>
    </source>
</evidence>
<dbReference type="RefSeq" id="WP_122066865.1">
    <property type="nucleotide sequence ID" value="NZ_CP099968.1"/>
</dbReference>
<protein>
    <recommendedName>
        <fullName evidence="1">DUF7768 domain-containing protein</fullName>
    </recommendedName>
</protein>
<organism evidence="2 3">
    <name type="scientific">Brucella pseudintermedia</name>
    <dbReference type="NCBI Taxonomy" id="370111"/>
    <lineage>
        <taxon>Bacteria</taxon>
        <taxon>Pseudomonadati</taxon>
        <taxon>Pseudomonadota</taxon>
        <taxon>Alphaproteobacteria</taxon>
        <taxon>Hyphomicrobiales</taxon>
        <taxon>Brucellaceae</taxon>
        <taxon>Brucella/Ochrobactrum group</taxon>
        <taxon>Brucella</taxon>
    </lineage>
</organism>
<evidence type="ECO:0000313" key="3">
    <source>
        <dbReference type="Proteomes" id="UP001058739"/>
    </source>
</evidence>
<feature type="domain" description="DUF7768" evidence="1">
    <location>
        <begin position="19"/>
        <end position="117"/>
    </location>
</feature>
<proteinExistence type="predicted"/>
<name>A0ABY5UF30_9HYPH</name>
<sequence length="126" mass="14191">MPKPYNDNVPVAQQPARKPLVIIESPFSGDVERNKAYARSCLLDSLRRGEAPIASHLLHTQVLDDLRPNEREFGIEAGLAWYRVAEKCVVYEDFGISRGMAEGTARARSHGVPVEYRRLEAWRDAA</sequence>
<dbReference type="Proteomes" id="UP001058739">
    <property type="component" value="Chromosome 02"/>
</dbReference>
<keyword evidence="3" id="KW-1185">Reference proteome</keyword>
<dbReference type="InterPro" id="IPR056670">
    <property type="entry name" value="DUF7768"/>
</dbReference>
<dbReference type="EMBL" id="CP099968">
    <property type="protein sequence ID" value="UWL61959.1"/>
    <property type="molecule type" value="Genomic_DNA"/>
</dbReference>
<dbReference type="Pfam" id="PF24963">
    <property type="entry name" value="DUF7768"/>
    <property type="match status" value="1"/>
</dbReference>
<reference evidence="2" key="1">
    <citation type="submission" date="2022-06" db="EMBL/GenBank/DDBJ databases">
        <title>Complete Genome Sequence of Deoxynivalenol-bioadsorption Ochrobactrum pseudintermedium ASAG-D25.</title>
        <authorList>
            <person name="Wang N."/>
        </authorList>
    </citation>
    <scope>NUCLEOTIDE SEQUENCE</scope>
    <source>
        <strain evidence="2">ASAG-D25</strain>
    </source>
</reference>